<evidence type="ECO:0000313" key="2">
    <source>
        <dbReference type="EMBL" id="MFC5022853.1"/>
    </source>
</evidence>
<proteinExistence type="predicted"/>
<gene>
    <name evidence="2" type="ORF">ACFPM3_11995</name>
</gene>
<sequence length="45" mass="4643">MRTATGNRRGMGRNPRTGTARTKGMPTVMGTATATATTVTLPPVP</sequence>
<feature type="compositionally biased region" description="Low complexity" evidence="1">
    <location>
        <begin position="24"/>
        <end position="45"/>
    </location>
</feature>
<protein>
    <submittedName>
        <fullName evidence="2">Uncharacterized protein</fullName>
    </submittedName>
</protein>
<name>A0ABV9XDM0_9ACTN</name>
<evidence type="ECO:0000313" key="3">
    <source>
        <dbReference type="Proteomes" id="UP001595829"/>
    </source>
</evidence>
<dbReference type="EMBL" id="JBHSJD010000007">
    <property type="protein sequence ID" value="MFC5022853.1"/>
    <property type="molecule type" value="Genomic_DNA"/>
</dbReference>
<dbReference type="Proteomes" id="UP001595829">
    <property type="component" value="Unassembled WGS sequence"/>
</dbReference>
<evidence type="ECO:0000256" key="1">
    <source>
        <dbReference type="SAM" id="MobiDB-lite"/>
    </source>
</evidence>
<keyword evidence="3" id="KW-1185">Reference proteome</keyword>
<dbReference type="RefSeq" id="WP_345690473.1">
    <property type="nucleotide sequence ID" value="NZ_BAABIT010000001.1"/>
</dbReference>
<reference evidence="3" key="1">
    <citation type="journal article" date="2019" name="Int. J. Syst. Evol. Microbiol.">
        <title>The Global Catalogue of Microorganisms (GCM) 10K type strain sequencing project: providing services to taxonomists for standard genome sequencing and annotation.</title>
        <authorList>
            <consortium name="The Broad Institute Genomics Platform"/>
            <consortium name="The Broad Institute Genome Sequencing Center for Infectious Disease"/>
            <person name="Wu L."/>
            <person name="Ma J."/>
        </authorList>
    </citation>
    <scope>NUCLEOTIDE SEQUENCE [LARGE SCALE GENOMIC DNA]</scope>
    <source>
        <strain evidence="3">CGMCC 4.1648</strain>
    </source>
</reference>
<accession>A0ABV9XDM0</accession>
<feature type="region of interest" description="Disordered" evidence="1">
    <location>
        <begin position="1"/>
        <end position="45"/>
    </location>
</feature>
<comment type="caution">
    <text evidence="2">The sequence shown here is derived from an EMBL/GenBank/DDBJ whole genome shotgun (WGS) entry which is preliminary data.</text>
</comment>
<organism evidence="2 3">
    <name type="scientific">Streptomyces coeruleoprunus</name>
    <dbReference type="NCBI Taxonomy" id="285563"/>
    <lineage>
        <taxon>Bacteria</taxon>
        <taxon>Bacillati</taxon>
        <taxon>Actinomycetota</taxon>
        <taxon>Actinomycetes</taxon>
        <taxon>Kitasatosporales</taxon>
        <taxon>Streptomycetaceae</taxon>
        <taxon>Streptomyces</taxon>
    </lineage>
</organism>